<dbReference type="AlphaFoldDB" id="A0AAV9U4P9"/>
<organism evidence="2 3">
    <name type="scientific">Orbilia blumenaviensis</name>
    <dbReference type="NCBI Taxonomy" id="1796055"/>
    <lineage>
        <taxon>Eukaryota</taxon>
        <taxon>Fungi</taxon>
        <taxon>Dikarya</taxon>
        <taxon>Ascomycota</taxon>
        <taxon>Pezizomycotina</taxon>
        <taxon>Orbiliomycetes</taxon>
        <taxon>Orbiliales</taxon>
        <taxon>Orbiliaceae</taxon>
        <taxon>Orbilia</taxon>
    </lineage>
</organism>
<comment type="caution">
    <text evidence="2">The sequence shown here is derived from an EMBL/GenBank/DDBJ whole genome shotgun (WGS) entry which is preliminary data.</text>
</comment>
<dbReference type="EMBL" id="JAVHNS010000015">
    <property type="protein sequence ID" value="KAK6334331.1"/>
    <property type="molecule type" value="Genomic_DNA"/>
</dbReference>
<reference evidence="2 3" key="1">
    <citation type="submission" date="2019-10" db="EMBL/GenBank/DDBJ databases">
        <authorList>
            <person name="Palmer J.M."/>
        </authorList>
    </citation>
    <scope>NUCLEOTIDE SEQUENCE [LARGE SCALE GENOMIC DNA]</scope>
    <source>
        <strain evidence="2 3">TWF730</strain>
    </source>
</reference>
<feature type="compositionally biased region" description="Pro residues" evidence="1">
    <location>
        <begin position="129"/>
        <end position="142"/>
    </location>
</feature>
<evidence type="ECO:0008006" key="4">
    <source>
        <dbReference type="Google" id="ProtNLM"/>
    </source>
</evidence>
<feature type="region of interest" description="Disordered" evidence="1">
    <location>
        <begin position="123"/>
        <end position="142"/>
    </location>
</feature>
<evidence type="ECO:0000256" key="1">
    <source>
        <dbReference type="SAM" id="MobiDB-lite"/>
    </source>
</evidence>
<name>A0AAV9U4P9_9PEZI</name>
<keyword evidence="3" id="KW-1185">Reference proteome</keyword>
<dbReference type="Proteomes" id="UP001373714">
    <property type="component" value="Unassembled WGS sequence"/>
</dbReference>
<protein>
    <recommendedName>
        <fullName evidence="4">HNH nuclease domain-containing protein</fullName>
    </recommendedName>
</protein>
<gene>
    <name evidence="2" type="ORF">TWF730_003546</name>
</gene>
<sequence>MSFQTPFLQARERHPIYYTKSLQYLDELSILNHPEKHVLAALLDYTTNPNLLTGFRFLTGEQLKELAVVAVVGLLELRGKDIRSNRDNQGGGIGELRELEGLSGNEEEDVMDISLGSSLLDTLGAAEPPQSPPEPPIIGPPYLPEHMATSCKRREGHRCALTGFGGFIETARLFPHETFNLPPSKPEALLTWRFLSILLGEALKTQLLRELTSPETGIHTSSNGINFNLDYAQTFHCGKFGFIPCKESKNPDYLDVELRHYVNIDKMNSVDGAWPQDPNQQYEFNEDGVGCRILLPAESHHQIKNGDIIRLASAEAGLPLPSIFLLFWHQYLWRILGVAGLWRVGGEDFHNMNCGGGQRINIFEMWSNCRSLDTYTAVPPRDKKWWKRYLASEVEFAKGMTRWYQFVADIGGDSDSSSGKESEG</sequence>
<evidence type="ECO:0000313" key="2">
    <source>
        <dbReference type="EMBL" id="KAK6334331.1"/>
    </source>
</evidence>
<accession>A0AAV9U4P9</accession>
<proteinExistence type="predicted"/>
<evidence type="ECO:0000313" key="3">
    <source>
        <dbReference type="Proteomes" id="UP001373714"/>
    </source>
</evidence>